<dbReference type="KEGG" id="pmaw:MACH26_23480"/>
<name>A0AA48KS70_9ALTE</name>
<dbReference type="EMBL" id="AP027272">
    <property type="protein sequence ID" value="BDX06827.1"/>
    <property type="molecule type" value="Genomic_DNA"/>
</dbReference>
<dbReference type="GO" id="GO:0005524">
    <property type="term" value="F:ATP binding"/>
    <property type="evidence" value="ECO:0007669"/>
    <property type="project" value="UniProtKB-KW"/>
</dbReference>
<dbReference type="SUPFAM" id="SSF50891">
    <property type="entry name" value="Cyclophilin-like"/>
    <property type="match status" value="1"/>
</dbReference>
<keyword evidence="6" id="KW-1185">Reference proteome</keyword>
<protein>
    <submittedName>
        <fullName evidence="5">Allophanate hydrolase</fullName>
    </submittedName>
</protein>
<dbReference type="AlphaFoldDB" id="A0AA48KS70"/>
<keyword evidence="2 5" id="KW-0378">Hydrolase</keyword>
<dbReference type="InterPro" id="IPR010016">
    <property type="entry name" value="PxpB"/>
</dbReference>
<evidence type="ECO:0000259" key="4">
    <source>
        <dbReference type="SMART" id="SM00796"/>
    </source>
</evidence>
<sequence>MKFSFTLSGENAIKVSAHNVVSSDATFYASLRVFIRQQNYLWLQDAVAAEASVTLFFNVFAISYLEVKSQLKSSLTQFDFQTGKQSPSLLTLPVHYGGEFGPDLEWVAESCAMTVKEVIQAHQDAIFTVTAVGFSPGFGYLKGLPKPLRLARRAEPRIRVPAGTVAIAEQYSAIYPQDSPGGWHLIGRCDESLFDITLPKPALFEVGQNVRFIAVD</sequence>
<organism evidence="5 6">
    <name type="scientific">Planctobacterium marinum</name>
    <dbReference type="NCBI Taxonomy" id="1631968"/>
    <lineage>
        <taxon>Bacteria</taxon>
        <taxon>Pseudomonadati</taxon>
        <taxon>Pseudomonadota</taxon>
        <taxon>Gammaproteobacteria</taxon>
        <taxon>Alteromonadales</taxon>
        <taxon>Alteromonadaceae</taxon>
        <taxon>Planctobacterium</taxon>
    </lineage>
</organism>
<keyword evidence="3" id="KW-0067">ATP-binding</keyword>
<evidence type="ECO:0000313" key="5">
    <source>
        <dbReference type="EMBL" id="BDX06827.1"/>
    </source>
</evidence>
<evidence type="ECO:0000256" key="1">
    <source>
        <dbReference type="ARBA" id="ARBA00022741"/>
    </source>
</evidence>
<proteinExistence type="predicted"/>
<dbReference type="SMART" id="SM00796">
    <property type="entry name" value="AHS1"/>
    <property type="match status" value="1"/>
</dbReference>
<keyword evidence="1" id="KW-0547">Nucleotide-binding</keyword>
<dbReference type="Gene3D" id="2.40.100.10">
    <property type="entry name" value="Cyclophilin-like"/>
    <property type="match status" value="1"/>
</dbReference>
<reference evidence="5" key="1">
    <citation type="submission" date="2023-01" db="EMBL/GenBank/DDBJ databases">
        <title>Complete genome sequence of Planctobacterium marinum strain Dej080120_11.</title>
        <authorList>
            <person name="Ueki S."/>
            <person name="Maruyama F."/>
        </authorList>
    </citation>
    <scope>NUCLEOTIDE SEQUENCE</scope>
    <source>
        <strain evidence="5">Dej080120_11</strain>
    </source>
</reference>
<evidence type="ECO:0000313" key="6">
    <source>
        <dbReference type="Proteomes" id="UP001333710"/>
    </source>
</evidence>
<dbReference type="InterPro" id="IPR029000">
    <property type="entry name" value="Cyclophilin-like_dom_sf"/>
</dbReference>
<dbReference type="PANTHER" id="PTHR34698">
    <property type="entry name" value="5-OXOPROLINASE SUBUNIT B"/>
    <property type="match status" value="1"/>
</dbReference>
<evidence type="ECO:0000256" key="2">
    <source>
        <dbReference type="ARBA" id="ARBA00022801"/>
    </source>
</evidence>
<feature type="domain" description="Carboxyltransferase" evidence="4">
    <location>
        <begin position="3"/>
        <end position="204"/>
    </location>
</feature>
<dbReference type="RefSeq" id="WP_338292826.1">
    <property type="nucleotide sequence ID" value="NZ_AP027272.1"/>
</dbReference>
<accession>A0AA48KS70</accession>
<gene>
    <name evidence="5" type="ORF">MACH26_23480</name>
</gene>
<dbReference type="InterPro" id="IPR003833">
    <property type="entry name" value="CT_C_D"/>
</dbReference>
<dbReference type="PANTHER" id="PTHR34698:SF2">
    <property type="entry name" value="5-OXOPROLINASE SUBUNIT B"/>
    <property type="match status" value="1"/>
</dbReference>
<evidence type="ECO:0000256" key="3">
    <source>
        <dbReference type="ARBA" id="ARBA00022840"/>
    </source>
</evidence>
<dbReference type="SUPFAM" id="SSF160467">
    <property type="entry name" value="PH0987 N-terminal domain-like"/>
    <property type="match status" value="1"/>
</dbReference>
<dbReference type="Proteomes" id="UP001333710">
    <property type="component" value="Chromosome"/>
</dbReference>
<dbReference type="GO" id="GO:0016787">
    <property type="term" value="F:hydrolase activity"/>
    <property type="evidence" value="ECO:0007669"/>
    <property type="project" value="UniProtKB-KW"/>
</dbReference>
<dbReference type="Pfam" id="PF02682">
    <property type="entry name" value="CT_C_D"/>
    <property type="match status" value="1"/>
</dbReference>